<dbReference type="Gene3D" id="4.10.60.10">
    <property type="entry name" value="Zinc finger, CCHC-type"/>
    <property type="match status" value="1"/>
</dbReference>
<name>A0A388KQ66_CHABU</name>
<dbReference type="InterPro" id="IPR036875">
    <property type="entry name" value="Znf_CCHC_sf"/>
</dbReference>
<dbReference type="PANTHER" id="PTHR33064:SF37">
    <property type="entry name" value="RIBONUCLEASE H"/>
    <property type="match status" value="1"/>
</dbReference>
<dbReference type="Proteomes" id="UP000265515">
    <property type="component" value="Unassembled WGS sequence"/>
</dbReference>
<feature type="compositionally biased region" description="Basic and acidic residues" evidence="2">
    <location>
        <begin position="697"/>
        <end position="714"/>
    </location>
</feature>
<dbReference type="Gramene" id="GBG72073">
    <property type="protein sequence ID" value="GBG72073"/>
    <property type="gene ID" value="CBR_g11007"/>
</dbReference>
<evidence type="ECO:0000313" key="5">
    <source>
        <dbReference type="Proteomes" id="UP000265515"/>
    </source>
</evidence>
<dbReference type="CDD" id="cd01647">
    <property type="entry name" value="RT_LTR"/>
    <property type="match status" value="1"/>
</dbReference>
<feature type="compositionally biased region" description="Acidic residues" evidence="2">
    <location>
        <begin position="592"/>
        <end position="605"/>
    </location>
</feature>
<sequence length="756" mass="83577">MERKFAASFLEGEDHAKEGDSTELTHARMELAALQHKFKNMGFVPGPVTYLEQVAALWRPPDLGAGPSTPKADVQTPTPAGKIEESNAVLDLTRTLVSLMQESKKEQREYNARMESLMRSMRPINVRAVPFATQASAPAAAGAGAGTAPRIDMCYVCHQPGHMARDCPERQVRIGAAPTAAAPLAIGPGCVGTMVLEETDVAALSTGVIEEAAELIPLAQFLSLGYPGLGMIRAIQPADDEREISEWRPSPGEMEFGGPEFVTGKIEVLDIVRALDHRIPIPIGHLFSISEQTNDRMLQHCKANRKRFALAKLATAKGKAPVKETQPDTPGPSEPVRLRLLQKSDNFLRIKAITWKSAECNMEIWGVPYNTNLDSGAAVLAISLRVMEQAGRRKDLIPLNEGDRLISVGEEKIRAWVRCLMGICNAPTTFQRAMNVTFQNFVNKIRLTQGMINFCVIVYMDDVLVYSESFHGHAQHIEWILGALRDVGFKISLEKSEFFLSEISFLGYVVTPGGLRPDSRKVEAVREAPTPTSLTQVRAFSGLASYYRRFVKGFAAIARPLTNLLRKDQPLNWDVEYPGTIADALFNSVSGGEEEEEEEEDEEETSRENKEETSEEDEDYSEHSEHEVGVVSEEEEEEEEEEREEAEELEEAAGEEEADQAEAQEEDPEAERRRAAIAEEKRSLEQSVGVDLPFPDDPTKDPEPPAREDEHPHAETSGTATRRRSRSPSPSPRPSVRARGNGGHRVTSPFPIPPSP</sequence>
<feature type="compositionally biased region" description="Acidic residues" evidence="2">
    <location>
        <begin position="632"/>
        <end position="669"/>
    </location>
</feature>
<dbReference type="SMART" id="SM00343">
    <property type="entry name" value="ZnF_C2HC"/>
    <property type="match status" value="1"/>
</dbReference>
<protein>
    <recommendedName>
        <fullName evidence="3">CCHC-type domain-containing protein</fullName>
    </recommendedName>
</protein>
<keyword evidence="1" id="KW-0862">Zinc</keyword>
<dbReference type="GO" id="GO:0003676">
    <property type="term" value="F:nucleic acid binding"/>
    <property type="evidence" value="ECO:0007669"/>
    <property type="project" value="InterPro"/>
</dbReference>
<accession>A0A388KQ66</accession>
<dbReference type="FunFam" id="3.30.70.270:FF:000020">
    <property type="entry name" value="Transposon Tf2-6 polyprotein-like Protein"/>
    <property type="match status" value="1"/>
</dbReference>
<dbReference type="PROSITE" id="PS50158">
    <property type="entry name" value="ZF_CCHC"/>
    <property type="match status" value="1"/>
</dbReference>
<evidence type="ECO:0000256" key="1">
    <source>
        <dbReference type="PROSITE-ProRule" id="PRU00047"/>
    </source>
</evidence>
<dbReference type="Pfam" id="PF00078">
    <property type="entry name" value="RVT_1"/>
    <property type="match status" value="1"/>
</dbReference>
<dbReference type="Pfam" id="PF00098">
    <property type="entry name" value="zf-CCHC"/>
    <property type="match status" value="1"/>
</dbReference>
<feature type="region of interest" description="Disordered" evidence="2">
    <location>
        <begin position="1"/>
        <end position="21"/>
    </location>
</feature>
<keyword evidence="1" id="KW-0863">Zinc-finger</keyword>
<keyword evidence="5" id="KW-1185">Reference proteome</keyword>
<dbReference type="InterPro" id="IPR001878">
    <property type="entry name" value="Znf_CCHC"/>
</dbReference>
<dbReference type="SUPFAM" id="SSF57756">
    <property type="entry name" value="Retrovirus zinc finger-like domains"/>
    <property type="match status" value="1"/>
</dbReference>
<dbReference type="AlphaFoldDB" id="A0A388KQ66"/>
<dbReference type="PANTHER" id="PTHR33064">
    <property type="entry name" value="POL PROTEIN"/>
    <property type="match status" value="1"/>
</dbReference>
<dbReference type="InterPro" id="IPR043128">
    <property type="entry name" value="Rev_trsase/Diguanyl_cyclase"/>
</dbReference>
<feature type="compositionally biased region" description="Basic and acidic residues" evidence="2">
    <location>
        <begin position="670"/>
        <end position="684"/>
    </location>
</feature>
<dbReference type="InterPro" id="IPR000477">
    <property type="entry name" value="RT_dom"/>
</dbReference>
<keyword evidence="1" id="KW-0479">Metal-binding</keyword>
<feature type="region of interest" description="Disordered" evidence="2">
    <location>
        <begin position="589"/>
        <end position="756"/>
    </location>
</feature>
<proteinExistence type="predicted"/>
<dbReference type="EMBL" id="BFEA01000158">
    <property type="protein sequence ID" value="GBG72073.1"/>
    <property type="molecule type" value="Genomic_DNA"/>
</dbReference>
<evidence type="ECO:0000259" key="3">
    <source>
        <dbReference type="PROSITE" id="PS50158"/>
    </source>
</evidence>
<comment type="caution">
    <text evidence="4">The sequence shown here is derived from an EMBL/GenBank/DDBJ whole genome shotgun (WGS) entry which is preliminary data.</text>
</comment>
<evidence type="ECO:0000256" key="2">
    <source>
        <dbReference type="SAM" id="MobiDB-lite"/>
    </source>
</evidence>
<feature type="domain" description="CCHC-type" evidence="3">
    <location>
        <begin position="154"/>
        <end position="169"/>
    </location>
</feature>
<dbReference type="InterPro" id="IPR043502">
    <property type="entry name" value="DNA/RNA_pol_sf"/>
</dbReference>
<organism evidence="4 5">
    <name type="scientific">Chara braunii</name>
    <name type="common">Braun's stonewort</name>
    <dbReference type="NCBI Taxonomy" id="69332"/>
    <lineage>
        <taxon>Eukaryota</taxon>
        <taxon>Viridiplantae</taxon>
        <taxon>Streptophyta</taxon>
        <taxon>Charophyceae</taxon>
        <taxon>Charales</taxon>
        <taxon>Characeae</taxon>
        <taxon>Chara</taxon>
    </lineage>
</organism>
<feature type="compositionally biased region" description="Basic and acidic residues" evidence="2">
    <location>
        <begin position="12"/>
        <end position="21"/>
    </location>
</feature>
<reference evidence="4 5" key="1">
    <citation type="journal article" date="2018" name="Cell">
        <title>The Chara Genome: Secondary Complexity and Implications for Plant Terrestrialization.</title>
        <authorList>
            <person name="Nishiyama T."/>
            <person name="Sakayama H."/>
            <person name="Vries J.D."/>
            <person name="Buschmann H."/>
            <person name="Saint-Marcoux D."/>
            <person name="Ullrich K.K."/>
            <person name="Haas F.B."/>
            <person name="Vanderstraeten L."/>
            <person name="Becker D."/>
            <person name="Lang D."/>
            <person name="Vosolsobe S."/>
            <person name="Rombauts S."/>
            <person name="Wilhelmsson P.K.I."/>
            <person name="Janitza P."/>
            <person name="Kern R."/>
            <person name="Heyl A."/>
            <person name="Rumpler F."/>
            <person name="Villalobos L.I.A.C."/>
            <person name="Clay J.M."/>
            <person name="Skokan R."/>
            <person name="Toyoda A."/>
            <person name="Suzuki Y."/>
            <person name="Kagoshima H."/>
            <person name="Schijlen E."/>
            <person name="Tajeshwar N."/>
            <person name="Catarino B."/>
            <person name="Hetherington A.J."/>
            <person name="Saltykova A."/>
            <person name="Bonnot C."/>
            <person name="Breuninger H."/>
            <person name="Symeonidi A."/>
            <person name="Radhakrishnan G.V."/>
            <person name="Van Nieuwerburgh F."/>
            <person name="Deforce D."/>
            <person name="Chang C."/>
            <person name="Karol K.G."/>
            <person name="Hedrich R."/>
            <person name="Ulvskov P."/>
            <person name="Glockner G."/>
            <person name="Delwiche C.F."/>
            <person name="Petrasek J."/>
            <person name="Van de Peer Y."/>
            <person name="Friml J."/>
            <person name="Beilby M."/>
            <person name="Dolan L."/>
            <person name="Kohara Y."/>
            <person name="Sugano S."/>
            <person name="Fujiyama A."/>
            <person name="Delaux P.-M."/>
            <person name="Quint M."/>
            <person name="TheiBen G."/>
            <person name="Hagemann M."/>
            <person name="Harholt J."/>
            <person name="Dunand C."/>
            <person name="Zachgo S."/>
            <person name="Langdale J."/>
            <person name="Maumus F."/>
            <person name="Straeten D.V.D."/>
            <person name="Gould S.B."/>
            <person name="Rensing S.A."/>
        </authorList>
    </citation>
    <scope>NUCLEOTIDE SEQUENCE [LARGE SCALE GENOMIC DNA]</scope>
    <source>
        <strain evidence="4 5">S276</strain>
    </source>
</reference>
<dbReference type="SUPFAM" id="SSF56672">
    <property type="entry name" value="DNA/RNA polymerases"/>
    <property type="match status" value="1"/>
</dbReference>
<dbReference type="Gene3D" id="3.30.70.270">
    <property type="match status" value="2"/>
</dbReference>
<gene>
    <name evidence="4" type="ORF">CBR_g11007</name>
</gene>
<dbReference type="InterPro" id="IPR051320">
    <property type="entry name" value="Viral_Replic_Matur_Polypro"/>
</dbReference>
<dbReference type="GO" id="GO:0008270">
    <property type="term" value="F:zinc ion binding"/>
    <property type="evidence" value="ECO:0007669"/>
    <property type="project" value="UniProtKB-KW"/>
</dbReference>
<evidence type="ECO:0000313" key="4">
    <source>
        <dbReference type="EMBL" id="GBG72073.1"/>
    </source>
</evidence>